<keyword evidence="3 6" id="KW-0812">Transmembrane</keyword>
<evidence type="ECO:0000256" key="6">
    <source>
        <dbReference type="SAM" id="Phobius"/>
    </source>
</evidence>
<gene>
    <name evidence="8" type="ORF">H6A13_09200</name>
</gene>
<proteinExistence type="predicted"/>
<feature type="transmembrane region" description="Helical" evidence="6">
    <location>
        <begin position="155"/>
        <end position="172"/>
    </location>
</feature>
<evidence type="ECO:0000259" key="7">
    <source>
        <dbReference type="Pfam" id="PF12698"/>
    </source>
</evidence>
<evidence type="ECO:0000256" key="1">
    <source>
        <dbReference type="ARBA" id="ARBA00004651"/>
    </source>
</evidence>
<keyword evidence="9" id="KW-1185">Reference proteome</keyword>
<keyword evidence="4 6" id="KW-1133">Transmembrane helix</keyword>
<comment type="subcellular location">
    <subcellularLocation>
        <location evidence="1">Cell membrane</location>
        <topology evidence="1">Multi-pass membrane protein</topology>
    </subcellularLocation>
</comment>
<evidence type="ECO:0000313" key="9">
    <source>
        <dbReference type="Proteomes" id="UP000713880"/>
    </source>
</evidence>
<feature type="transmembrane region" description="Helical" evidence="6">
    <location>
        <begin position="44"/>
        <end position="65"/>
    </location>
</feature>
<name>A0A938X285_9CLOT</name>
<sequence length="288" mass="32024">MKAIYKRELNSYFHTMIGYVFIAFLVAYTGIYFMAYNLNYGYPYFSYVLSGVLFVLLIAVPVLTMRSFAEERKNKTDQLLLTSPVSVGRIVLGKYLAMVTILAVPCVIYLIFPLIIKAQGTAYILTDYLSILLFFLLGCVYISIGLFLSSLTESTIIAAISTVGILVALYLWSGILEFLPAGAGANAVGIVLILSLLVLGLWQMTKNWLFSAAAEVLAAAGTLAVYLIKPELFENLLSEILGKLELTEYLTSITQNSYLDLGGIILYLSLIVIFLFLTVQMIQKRRWS</sequence>
<dbReference type="EMBL" id="JACJLV010000029">
    <property type="protein sequence ID" value="MBM6827265.1"/>
    <property type="molecule type" value="Genomic_DNA"/>
</dbReference>
<evidence type="ECO:0000256" key="3">
    <source>
        <dbReference type="ARBA" id="ARBA00022692"/>
    </source>
</evidence>
<feature type="transmembrane region" description="Helical" evidence="6">
    <location>
        <begin position="208"/>
        <end position="228"/>
    </location>
</feature>
<reference evidence="8" key="1">
    <citation type="submission" date="2020-08" db="EMBL/GenBank/DDBJ databases">
        <authorList>
            <person name="Cejkova D."/>
            <person name="Kubasova T."/>
            <person name="Jahodarova E."/>
            <person name="Rychlik I."/>
        </authorList>
    </citation>
    <scope>NUCLEOTIDE SEQUENCE</scope>
    <source>
        <strain evidence="8">An420c</strain>
    </source>
</reference>
<evidence type="ECO:0000313" key="8">
    <source>
        <dbReference type="EMBL" id="MBM6827265.1"/>
    </source>
</evidence>
<keyword evidence="2" id="KW-1003">Cell membrane</keyword>
<evidence type="ECO:0000256" key="5">
    <source>
        <dbReference type="ARBA" id="ARBA00023136"/>
    </source>
</evidence>
<dbReference type="PANTHER" id="PTHR30294">
    <property type="entry name" value="MEMBRANE COMPONENT OF ABC TRANSPORTER YHHJ-RELATED"/>
    <property type="match status" value="1"/>
</dbReference>
<protein>
    <submittedName>
        <fullName evidence="8">ABC transporter permease</fullName>
    </submittedName>
</protein>
<dbReference type="Proteomes" id="UP000713880">
    <property type="component" value="Unassembled WGS sequence"/>
</dbReference>
<evidence type="ECO:0000256" key="2">
    <source>
        <dbReference type="ARBA" id="ARBA00022475"/>
    </source>
</evidence>
<organism evidence="8 9">
    <name type="scientific">Mordavella massiliensis</name>
    <dbReference type="NCBI Taxonomy" id="1871024"/>
    <lineage>
        <taxon>Bacteria</taxon>
        <taxon>Bacillati</taxon>
        <taxon>Bacillota</taxon>
        <taxon>Clostridia</taxon>
        <taxon>Eubacteriales</taxon>
        <taxon>Clostridiaceae</taxon>
        <taxon>Mordavella</taxon>
    </lineage>
</organism>
<dbReference type="Pfam" id="PF12698">
    <property type="entry name" value="ABC2_membrane_3"/>
    <property type="match status" value="1"/>
</dbReference>
<dbReference type="AlphaFoldDB" id="A0A938X285"/>
<dbReference type="RefSeq" id="WP_204909290.1">
    <property type="nucleotide sequence ID" value="NZ_JACJLV010000029.1"/>
</dbReference>
<feature type="transmembrane region" description="Helical" evidence="6">
    <location>
        <begin position="95"/>
        <end position="116"/>
    </location>
</feature>
<evidence type="ECO:0000256" key="4">
    <source>
        <dbReference type="ARBA" id="ARBA00022989"/>
    </source>
</evidence>
<dbReference type="InterPro" id="IPR013525">
    <property type="entry name" value="ABC2_TM"/>
</dbReference>
<accession>A0A938X285</accession>
<feature type="domain" description="ABC-2 type transporter transmembrane" evidence="7">
    <location>
        <begin position="44"/>
        <end position="180"/>
    </location>
</feature>
<comment type="caution">
    <text evidence="8">The sequence shown here is derived from an EMBL/GenBank/DDBJ whole genome shotgun (WGS) entry which is preliminary data.</text>
</comment>
<dbReference type="GO" id="GO:0005886">
    <property type="term" value="C:plasma membrane"/>
    <property type="evidence" value="ECO:0007669"/>
    <property type="project" value="UniProtKB-SubCell"/>
</dbReference>
<dbReference type="InterPro" id="IPR051449">
    <property type="entry name" value="ABC-2_transporter_component"/>
</dbReference>
<feature type="transmembrane region" description="Helical" evidence="6">
    <location>
        <begin position="12"/>
        <end position="38"/>
    </location>
</feature>
<feature type="transmembrane region" description="Helical" evidence="6">
    <location>
        <begin position="264"/>
        <end position="282"/>
    </location>
</feature>
<dbReference type="PANTHER" id="PTHR30294:SF29">
    <property type="entry name" value="MULTIDRUG ABC TRANSPORTER PERMEASE YBHS-RELATED"/>
    <property type="match status" value="1"/>
</dbReference>
<feature type="transmembrane region" description="Helical" evidence="6">
    <location>
        <begin position="128"/>
        <end position="148"/>
    </location>
</feature>
<feature type="transmembrane region" description="Helical" evidence="6">
    <location>
        <begin position="178"/>
        <end position="201"/>
    </location>
</feature>
<keyword evidence="5 6" id="KW-0472">Membrane</keyword>
<dbReference type="GO" id="GO:0140359">
    <property type="term" value="F:ABC-type transporter activity"/>
    <property type="evidence" value="ECO:0007669"/>
    <property type="project" value="InterPro"/>
</dbReference>
<reference evidence="8" key="2">
    <citation type="journal article" date="2021" name="Sci. Rep.">
        <title>The distribution of antibiotic resistance genes in chicken gut microbiota commensals.</title>
        <authorList>
            <person name="Juricova H."/>
            <person name="Matiasovicova J."/>
            <person name="Kubasova T."/>
            <person name="Cejkova D."/>
            <person name="Rychlik I."/>
        </authorList>
    </citation>
    <scope>NUCLEOTIDE SEQUENCE</scope>
    <source>
        <strain evidence="8">An420c</strain>
    </source>
</reference>